<reference evidence="4 6" key="2">
    <citation type="submission" date="2020-08" db="EMBL/GenBank/DDBJ databases">
        <title>Genomic Encyclopedia of Type Strains, Phase IV (KMG-IV): sequencing the most valuable type-strain genomes for metagenomic binning, comparative biology and taxonomic classification.</title>
        <authorList>
            <person name="Goeker M."/>
        </authorList>
    </citation>
    <scope>NUCLEOTIDE SEQUENCE [LARGE SCALE GENOMIC DNA]</scope>
    <source>
        <strain evidence="4 6">DSM 107085</strain>
    </source>
</reference>
<dbReference type="RefSeq" id="WP_043102946.1">
    <property type="nucleotide sequence ID" value="NZ_JACHET010000001.1"/>
</dbReference>
<gene>
    <name evidence="4" type="ORF">HNQ86_001793</name>
    <name evidence="3" type="ORF">LF63_0102190</name>
</gene>
<keyword evidence="1 4" id="KW-0489">Methyltransferase</keyword>
<dbReference type="GO" id="GO:0035243">
    <property type="term" value="F:protein-arginine omega-N symmetric methyltransferase activity"/>
    <property type="evidence" value="ECO:0007669"/>
    <property type="project" value="TreeGrafter"/>
</dbReference>
<evidence type="ECO:0000313" key="3">
    <source>
        <dbReference type="EMBL" id="KGI78898.1"/>
    </source>
</evidence>
<dbReference type="Pfam" id="PF02636">
    <property type="entry name" value="Methyltransf_28"/>
    <property type="match status" value="1"/>
</dbReference>
<evidence type="ECO:0000313" key="5">
    <source>
        <dbReference type="Proteomes" id="UP000029708"/>
    </source>
</evidence>
<accession>A0A099CY23</accession>
<evidence type="ECO:0000313" key="4">
    <source>
        <dbReference type="EMBL" id="MBB6184448.1"/>
    </source>
</evidence>
<dbReference type="InterPro" id="IPR038375">
    <property type="entry name" value="NDUFAF7_sf"/>
</dbReference>
<sequence>MHPSLPEPDAEERAHAERLAEHLREEIAAQGPMPFSRFMERCLYAPGLGYYSAGKPKFGAAGDFITAPELGDLFAQCVAQTLAPALRALGPQAEMIELGGGSGAFAEAAIKALDAAGAMPYRYRILEPSADLRERQGERLRMALPAKLFARVTWLERPPEQAWRGVLFANEVIDALPTTRFTLHEGEVFEEHVEIDDEGGFRRSARPADPLVAGAVRHLERALGERFVDGYRSEILPQLPYWIQAVGGTLEAGLMLFVDYGYPRAEYYHPERTDGTLRAFYRQRMHGDVLRHPGLQDLTASVDFTALAEAGVHAGFEMAAYLPQAQFLIASGLQEAFQQAHAQAQDEQARYALAQEVKHLTLPGEMGERFQVMLFTRGLDADALPRDVRLADRSQRL</sequence>
<evidence type="ECO:0000256" key="2">
    <source>
        <dbReference type="ARBA" id="ARBA00022679"/>
    </source>
</evidence>
<dbReference type="Proteomes" id="UP000029708">
    <property type="component" value="Unassembled WGS sequence"/>
</dbReference>
<dbReference type="OrthoDB" id="9794208at2"/>
<dbReference type="InterPro" id="IPR003788">
    <property type="entry name" value="NDUFAF7"/>
</dbReference>
<proteinExistence type="predicted"/>
<dbReference type="EMBL" id="JROI01000007">
    <property type="protein sequence ID" value="KGI78898.1"/>
    <property type="molecule type" value="Genomic_DNA"/>
</dbReference>
<dbReference type="PANTHER" id="PTHR12049:SF7">
    <property type="entry name" value="PROTEIN ARGININE METHYLTRANSFERASE NDUFAF7, MITOCHONDRIAL"/>
    <property type="match status" value="1"/>
</dbReference>
<organism evidence="3 5">
    <name type="scientific">Oleiagrimonas soli</name>
    <dbReference type="NCBI Taxonomy" id="1543381"/>
    <lineage>
        <taxon>Bacteria</taxon>
        <taxon>Pseudomonadati</taxon>
        <taxon>Pseudomonadota</taxon>
        <taxon>Gammaproteobacteria</taxon>
        <taxon>Lysobacterales</taxon>
        <taxon>Rhodanobacteraceae</taxon>
        <taxon>Oleiagrimonas</taxon>
    </lineage>
</organism>
<dbReference type="EMBL" id="JACHET010000001">
    <property type="protein sequence ID" value="MBB6184448.1"/>
    <property type="molecule type" value="Genomic_DNA"/>
</dbReference>
<dbReference type="AlphaFoldDB" id="A0A099CY23"/>
<protein>
    <submittedName>
        <fullName evidence="4">SAM-dependent MidA family methyltransferase</fullName>
    </submittedName>
</protein>
<evidence type="ECO:0000313" key="6">
    <source>
        <dbReference type="Proteomes" id="UP000560000"/>
    </source>
</evidence>
<name>A0A099CY23_9GAMM</name>
<evidence type="ECO:0000256" key="1">
    <source>
        <dbReference type="ARBA" id="ARBA00022603"/>
    </source>
</evidence>
<dbReference type="STRING" id="1543381.LF63_0102190"/>
<dbReference type="InterPro" id="IPR029063">
    <property type="entry name" value="SAM-dependent_MTases_sf"/>
</dbReference>
<dbReference type="HOGENOM" id="CLU_024840_1_0_6"/>
<reference evidence="3 5" key="1">
    <citation type="submission" date="2014-09" db="EMBL/GenBank/DDBJ databases">
        <title>Xanthomonadaceae 3.5X direct submission.</title>
        <authorList>
            <person name="Fang T."/>
            <person name="Wang H."/>
        </authorList>
    </citation>
    <scope>NUCLEOTIDE SEQUENCE [LARGE SCALE GENOMIC DNA]</scope>
    <source>
        <strain evidence="3 5">3.5X</strain>
    </source>
</reference>
<dbReference type="SUPFAM" id="SSF53335">
    <property type="entry name" value="S-adenosyl-L-methionine-dependent methyltransferases"/>
    <property type="match status" value="1"/>
</dbReference>
<dbReference type="GO" id="GO:0032259">
    <property type="term" value="P:methylation"/>
    <property type="evidence" value="ECO:0007669"/>
    <property type="project" value="UniProtKB-KW"/>
</dbReference>
<dbReference type="Proteomes" id="UP000560000">
    <property type="component" value="Unassembled WGS sequence"/>
</dbReference>
<comment type="caution">
    <text evidence="3">The sequence shown here is derived from an EMBL/GenBank/DDBJ whole genome shotgun (WGS) entry which is preliminary data.</text>
</comment>
<keyword evidence="2 4" id="KW-0808">Transferase</keyword>
<dbReference type="Gene3D" id="3.40.50.12710">
    <property type="match status" value="1"/>
</dbReference>
<keyword evidence="5" id="KW-1185">Reference proteome</keyword>
<dbReference type="PANTHER" id="PTHR12049">
    <property type="entry name" value="PROTEIN ARGININE METHYLTRANSFERASE NDUFAF7, MITOCHONDRIAL"/>
    <property type="match status" value="1"/>
</dbReference>